<dbReference type="RefSeq" id="WP_184796218.1">
    <property type="nucleotide sequence ID" value="NZ_JACHMY010000001.1"/>
</dbReference>
<keyword evidence="4" id="KW-1185">Reference proteome</keyword>
<dbReference type="InterPro" id="IPR009061">
    <property type="entry name" value="DNA-bd_dom_put_sf"/>
</dbReference>
<evidence type="ECO:0000256" key="1">
    <source>
        <dbReference type="ARBA" id="ARBA00023125"/>
    </source>
</evidence>
<dbReference type="PROSITE" id="PS00552">
    <property type="entry name" value="HTH_MERR_1"/>
    <property type="match status" value="1"/>
</dbReference>
<dbReference type="SUPFAM" id="SSF46955">
    <property type="entry name" value="Putative DNA-binding domain"/>
    <property type="match status" value="1"/>
</dbReference>
<evidence type="ECO:0000313" key="3">
    <source>
        <dbReference type="EMBL" id="MBB5836738.1"/>
    </source>
</evidence>
<dbReference type="GO" id="GO:0003677">
    <property type="term" value="F:DNA binding"/>
    <property type="evidence" value="ECO:0007669"/>
    <property type="project" value="UniProtKB-KW"/>
</dbReference>
<dbReference type="InterPro" id="IPR000551">
    <property type="entry name" value="MerR-type_HTH_dom"/>
</dbReference>
<dbReference type="Gene3D" id="1.10.1660.10">
    <property type="match status" value="1"/>
</dbReference>
<comment type="caution">
    <text evidence="3">The sequence shown here is derived from an EMBL/GenBank/DDBJ whole genome shotgun (WGS) entry which is preliminary data.</text>
</comment>
<evidence type="ECO:0000313" key="4">
    <source>
        <dbReference type="Proteomes" id="UP000549971"/>
    </source>
</evidence>
<dbReference type="Proteomes" id="UP000549971">
    <property type="component" value="Unassembled WGS sequence"/>
</dbReference>
<dbReference type="SMART" id="SM00422">
    <property type="entry name" value="HTH_MERR"/>
    <property type="match status" value="1"/>
</dbReference>
<reference evidence="3 4" key="1">
    <citation type="submission" date="2020-08" db="EMBL/GenBank/DDBJ databases">
        <title>Sequencing the genomes of 1000 actinobacteria strains.</title>
        <authorList>
            <person name="Klenk H.-P."/>
        </authorList>
    </citation>
    <scope>NUCLEOTIDE SEQUENCE [LARGE SCALE GENOMIC DNA]</scope>
    <source>
        <strain evidence="3 4">DSM 28967</strain>
    </source>
</reference>
<dbReference type="CDD" id="cd01282">
    <property type="entry name" value="HTH_MerR-like_sg3"/>
    <property type="match status" value="1"/>
</dbReference>
<gene>
    <name evidence="3" type="ORF">HDA39_003472</name>
</gene>
<dbReference type="AlphaFoldDB" id="A0A7W9J746"/>
<keyword evidence="1 3" id="KW-0238">DNA-binding</keyword>
<dbReference type="Pfam" id="PF13411">
    <property type="entry name" value="MerR_1"/>
    <property type="match status" value="1"/>
</dbReference>
<dbReference type="PANTHER" id="PTHR30204">
    <property type="entry name" value="REDOX-CYCLING DRUG-SENSING TRANSCRIPTIONAL ACTIVATOR SOXR"/>
    <property type="match status" value="1"/>
</dbReference>
<dbReference type="EMBL" id="JACHMY010000001">
    <property type="protein sequence ID" value="MBB5836738.1"/>
    <property type="molecule type" value="Genomic_DNA"/>
</dbReference>
<dbReference type="PRINTS" id="PR00040">
    <property type="entry name" value="HTHMERR"/>
</dbReference>
<dbReference type="InterPro" id="IPR047057">
    <property type="entry name" value="MerR_fam"/>
</dbReference>
<proteinExistence type="predicted"/>
<dbReference type="PANTHER" id="PTHR30204:SF97">
    <property type="entry name" value="MERR FAMILY REGULATORY PROTEIN"/>
    <property type="match status" value="1"/>
</dbReference>
<name>A0A7W9J746_9ACTN</name>
<feature type="domain" description="HTH merR-type" evidence="2">
    <location>
        <begin position="1"/>
        <end position="68"/>
    </location>
</feature>
<sequence length="129" mass="14119">MRIGELATRAGVSVRALRYYEEHNLLDATRSPSGQRLYPESAVDRVQLIQQLYAAGLSSKSILDLLPCVVDGRATPALLTRLSTERDRITEQAANLLTTRDKLDQIITAASTNARTGQSCRPPKPEQAG</sequence>
<dbReference type="GO" id="GO:0003700">
    <property type="term" value="F:DNA-binding transcription factor activity"/>
    <property type="evidence" value="ECO:0007669"/>
    <property type="project" value="InterPro"/>
</dbReference>
<dbReference type="PROSITE" id="PS50937">
    <property type="entry name" value="HTH_MERR_2"/>
    <property type="match status" value="1"/>
</dbReference>
<evidence type="ECO:0000259" key="2">
    <source>
        <dbReference type="PROSITE" id="PS50937"/>
    </source>
</evidence>
<accession>A0A7W9J746</accession>
<organism evidence="3 4">
    <name type="scientific">Kribbella italica</name>
    <dbReference type="NCBI Taxonomy" id="1540520"/>
    <lineage>
        <taxon>Bacteria</taxon>
        <taxon>Bacillati</taxon>
        <taxon>Actinomycetota</taxon>
        <taxon>Actinomycetes</taxon>
        <taxon>Propionibacteriales</taxon>
        <taxon>Kribbellaceae</taxon>
        <taxon>Kribbella</taxon>
    </lineage>
</organism>
<protein>
    <submittedName>
        <fullName evidence="3">DNA-binding transcriptional MerR regulator</fullName>
    </submittedName>
</protein>